<dbReference type="RefSeq" id="WP_153457216.1">
    <property type="nucleotide sequence ID" value="NZ_WEGJ01000055.1"/>
</dbReference>
<dbReference type="Gene3D" id="3.90.76.10">
    <property type="entry name" value="Dipeptide-binding Protein, Domain 1"/>
    <property type="match status" value="1"/>
</dbReference>
<evidence type="ECO:0000256" key="5">
    <source>
        <dbReference type="SAM" id="SignalP"/>
    </source>
</evidence>
<evidence type="ECO:0000256" key="3">
    <source>
        <dbReference type="ARBA" id="ARBA00022448"/>
    </source>
</evidence>
<dbReference type="GO" id="GO:0043190">
    <property type="term" value="C:ATP-binding cassette (ABC) transporter complex"/>
    <property type="evidence" value="ECO:0007669"/>
    <property type="project" value="InterPro"/>
</dbReference>
<comment type="caution">
    <text evidence="7">The sequence shown here is derived from an EMBL/GenBank/DDBJ whole genome shotgun (WGS) entry which is preliminary data.</text>
</comment>
<evidence type="ECO:0000313" key="7">
    <source>
        <dbReference type="EMBL" id="MQY16448.1"/>
    </source>
</evidence>
<reference evidence="7 8" key="1">
    <citation type="submission" date="2019-10" db="EMBL/GenBank/DDBJ databases">
        <title>Streptomyces smaragdinus sp. nov. and Streptomyces fabii sp. nov., isolated from the gut of fungus growing-termite Macrotermes natalensis.</title>
        <authorList>
            <person name="Schwitalla J."/>
            <person name="Benndorf R."/>
            <person name="Martin K."/>
            <person name="De Beer W."/>
            <person name="Kaster A.-K."/>
            <person name="Vollmers J."/>
            <person name="Poulsen M."/>
            <person name="Beemelmanns C."/>
        </authorList>
    </citation>
    <scope>NUCLEOTIDE SEQUENCE [LARGE SCALE GENOMIC DNA]</scope>
    <source>
        <strain evidence="7 8">RB5</strain>
    </source>
</reference>
<dbReference type="InterPro" id="IPR039424">
    <property type="entry name" value="SBP_5"/>
</dbReference>
<dbReference type="Proteomes" id="UP000466345">
    <property type="component" value="Unassembled WGS sequence"/>
</dbReference>
<feature type="domain" description="Solute-binding protein family 5" evidence="6">
    <location>
        <begin position="87"/>
        <end position="436"/>
    </location>
</feature>
<dbReference type="PROSITE" id="PS51257">
    <property type="entry name" value="PROKAR_LIPOPROTEIN"/>
    <property type="match status" value="1"/>
</dbReference>
<dbReference type="EMBL" id="WEGJ01000055">
    <property type="protein sequence ID" value="MQY16448.1"/>
    <property type="molecule type" value="Genomic_DNA"/>
</dbReference>
<organism evidence="7 8">
    <name type="scientific">Streptomyces smaragdinus</name>
    <dbReference type="NCBI Taxonomy" id="2585196"/>
    <lineage>
        <taxon>Bacteria</taxon>
        <taxon>Bacillati</taxon>
        <taxon>Actinomycetota</taxon>
        <taxon>Actinomycetes</taxon>
        <taxon>Kitasatosporales</taxon>
        <taxon>Streptomycetaceae</taxon>
        <taxon>Streptomyces</taxon>
    </lineage>
</organism>
<dbReference type="AlphaFoldDB" id="A0A7K0CSN9"/>
<dbReference type="Gene3D" id="3.40.190.10">
    <property type="entry name" value="Periplasmic binding protein-like II"/>
    <property type="match status" value="1"/>
</dbReference>
<dbReference type="InterPro" id="IPR000914">
    <property type="entry name" value="SBP_5_dom"/>
</dbReference>
<comment type="subcellular location">
    <subcellularLocation>
        <location evidence="1">Cell membrane</location>
        <topology evidence="1">Lipid-anchor</topology>
    </subcellularLocation>
</comment>
<feature type="signal peptide" evidence="5">
    <location>
        <begin position="1"/>
        <end position="27"/>
    </location>
</feature>
<keyword evidence="8" id="KW-1185">Reference proteome</keyword>
<name>A0A7K0CSN9_9ACTN</name>
<dbReference type="PANTHER" id="PTHR30290">
    <property type="entry name" value="PERIPLASMIC BINDING COMPONENT OF ABC TRANSPORTER"/>
    <property type="match status" value="1"/>
</dbReference>
<keyword evidence="3" id="KW-0813">Transport</keyword>
<evidence type="ECO:0000256" key="4">
    <source>
        <dbReference type="ARBA" id="ARBA00022729"/>
    </source>
</evidence>
<gene>
    <name evidence="7" type="primary">appA</name>
    <name evidence="7" type="ORF">SRB5_66470</name>
</gene>
<accession>A0A7K0CSN9</accession>
<dbReference type="Gene3D" id="3.10.105.10">
    <property type="entry name" value="Dipeptide-binding Protein, Domain 3"/>
    <property type="match status" value="1"/>
</dbReference>
<evidence type="ECO:0000256" key="1">
    <source>
        <dbReference type="ARBA" id="ARBA00004193"/>
    </source>
</evidence>
<evidence type="ECO:0000313" key="8">
    <source>
        <dbReference type="Proteomes" id="UP000466345"/>
    </source>
</evidence>
<dbReference type="SUPFAM" id="SSF53850">
    <property type="entry name" value="Periplasmic binding protein-like II"/>
    <property type="match status" value="1"/>
</dbReference>
<dbReference type="Pfam" id="PF00496">
    <property type="entry name" value="SBP_bac_5"/>
    <property type="match status" value="1"/>
</dbReference>
<dbReference type="GO" id="GO:0015833">
    <property type="term" value="P:peptide transport"/>
    <property type="evidence" value="ECO:0007669"/>
    <property type="project" value="TreeGrafter"/>
</dbReference>
<dbReference type="PIRSF" id="PIRSF002741">
    <property type="entry name" value="MppA"/>
    <property type="match status" value="1"/>
</dbReference>
<protein>
    <submittedName>
        <fullName evidence="7">Oligopeptide-binding protein AppA</fullName>
    </submittedName>
</protein>
<sequence>MSMKRRSWHRAACAASLLLTATLTASACSPTPSDDDKDPSGKGGGRLTVARTGDIEQLDPARATAFQSVQTLGLVYDTLVDTDDSGELVPGLAEKWQVAPDGKAVELTLREGVKFHDGTPFTAADAKATLERNMAKETGSVVGSYLANITAVEADGATLTLTLKQPDASLLTALTYTGNAMLAKKDIDAGTVGKKPNGTGPFRWRKWKQNQRLELAANSAYFAGAPKVSTVEFRVIPDEASIASGMQAGSFDLGILSDPAVAKQVTGAKAAVTAQPTLAYHVLQLNARKGPLAKPEARQAIACAVDRQEIADAVYFGQAKVTGPITSPAYPYDPTAALPCEPGDTAAAKALLKKAGYPDGFELKTITMTGEYSTSTNIAQVLQAQLKKIGVTLELERQQTNVYVDNWMKGKFDAAVALNGGSVDPYLIYNRYFTKGASLTVPAGYDSPRLDELLAAANLTTDKTDRTARFDDLQKELLGQSPWVWLFANQVYYAVGTDLKGFKALPTESLEYLGKATVGR</sequence>
<dbReference type="GO" id="GO:0042597">
    <property type="term" value="C:periplasmic space"/>
    <property type="evidence" value="ECO:0007669"/>
    <property type="project" value="UniProtKB-ARBA"/>
</dbReference>
<dbReference type="InterPro" id="IPR030678">
    <property type="entry name" value="Peptide/Ni-bd"/>
</dbReference>
<dbReference type="GO" id="GO:1904680">
    <property type="term" value="F:peptide transmembrane transporter activity"/>
    <property type="evidence" value="ECO:0007669"/>
    <property type="project" value="TreeGrafter"/>
</dbReference>
<dbReference type="OrthoDB" id="9046151at2"/>
<dbReference type="PANTHER" id="PTHR30290:SF10">
    <property type="entry name" value="PERIPLASMIC OLIGOPEPTIDE-BINDING PROTEIN-RELATED"/>
    <property type="match status" value="1"/>
</dbReference>
<dbReference type="PROSITE" id="PS01040">
    <property type="entry name" value="SBP_BACTERIAL_5"/>
    <property type="match status" value="1"/>
</dbReference>
<dbReference type="InterPro" id="IPR023765">
    <property type="entry name" value="SBP_5_CS"/>
</dbReference>
<feature type="chain" id="PRO_5029911225" evidence="5">
    <location>
        <begin position="28"/>
        <end position="520"/>
    </location>
</feature>
<keyword evidence="4 5" id="KW-0732">Signal</keyword>
<comment type="similarity">
    <text evidence="2">Belongs to the bacterial solute-binding protein 5 family.</text>
</comment>
<evidence type="ECO:0000259" key="6">
    <source>
        <dbReference type="Pfam" id="PF00496"/>
    </source>
</evidence>
<evidence type="ECO:0000256" key="2">
    <source>
        <dbReference type="ARBA" id="ARBA00005695"/>
    </source>
</evidence>
<proteinExistence type="inferred from homology"/>